<feature type="region of interest" description="Disordered" evidence="1">
    <location>
        <begin position="95"/>
        <end position="115"/>
    </location>
</feature>
<gene>
    <name evidence="2" type="ORF">HETIRDRAFT_321873</name>
</gene>
<dbReference type="AlphaFoldDB" id="W4K2H1"/>
<evidence type="ECO:0000313" key="2">
    <source>
        <dbReference type="EMBL" id="ETW79924.1"/>
    </source>
</evidence>
<dbReference type="EMBL" id="KI925460">
    <property type="protein sequence ID" value="ETW79924.1"/>
    <property type="molecule type" value="Genomic_DNA"/>
</dbReference>
<evidence type="ECO:0000313" key="3">
    <source>
        <dbReference type="Proteomes" id="UP000030671"/>
    </source>
</evidence>
<dbReference type="KEGG" id="hir:HETIRDRAFT_321873"/>
<evidence type="ECO:0000256" key="1">
    <source>
        <dbReference type="SAM" id="MobiDB-lite"/>
    </source>
</evidence>
<sequence length="442" mass="49367">MDKRKRDEISILSHAKRQRNLLNPDGFIPTKVTPTPHIRISAPQFQSDFSSETKHTLVPVRSGVSTRTHQGCQPHALPMAAVQNLTKDILQPLPLSSKPRRRISPPPFPNSFLVTHPTTKPLKPISATRIALATDIRSEGGAAEVLGLFVQQHGTGYVSIDDRELARGLDFSPRKNVAAGRRKTKYLRGGLADRVSRTLQRSQTSLHLWHKDNGSYVGRQTPPDLKLRICRVINHINHTSPLKESMRCCLAVCRIMSRFGEENQEILVVFSPPRGSDAELKRLMDIGSVGGDVHVWKPWKTLLVSESSCSFFDEFCMPSHKVLLSSRFHRDCLATTNKNYELQNDMQVIVPVISKALTCEDQLQLDADTGCRWAQGSPTFQHNFVHPLSLAKAFRSSPRCPTPSDSITGAAFADCRDTHLLAFTSRRPVIIPCSSFSWCPCL</sequence>
<dbReference type="HOGENOM" id="CLU_619725_0_0_1"/>
<dbReference type="InParanoid" id="W4K2H1"/>
<accession>W4K2H1</accession>
<protein>
    <submittedName>
        <fullName evidence="2">Uncharacterized protein</fullName>
    </submittedName>
</protein>
<dbReference type="Proteomes" id="UP000030671">
    <property type="component" value="Unassembled WGS sequence"/>
</dbReference>
<keyword evidence="3" id="KW-1185">Reference proteome</keyword>
<dbReference type="OrthoDB" id="3215163at2759"/>
<name>W4K2H1_HETIT</name>
<proteinExistence type="predicted"/>
<dbReference type="eggNOG" id="ENOG502SXM1">
    <property type="taxonomic scope" value="Eukaryota"/>
</dbReference>
<dbReference type="RefSeq" id="XP_009548457.1">
    <property type="nucleotide sequence ID" value="XM_009550162.1"/>
</dbReference>
<organism evidence="2 3">
    <name type="scientific">Heterobasidion irregulare (strain TC 32-1)</name>
    <dbReference type="NCBI Taxonomy" id="747525"/>
    <lineage>
        <taxon>Eukaryota</taxon>
        <taxon>Fungi</taxon>
        <taxon>Dikarya</taxon>
        <taxon>Basidiomycota</taxon>
        <taxon>Agaricomycotina</taxon>
        <taxon>Agaricomycetes</taxon>
        <taxon>Russulales</taxon>
        <taxon>Bondarzewiaceae</taxon>
        <taxon>Heterobasidion</taxon>
        <taxon>Heterobasidion annosum species complex</taxon>
    </lineage>
</organism>
<reference evidence="2 3" key="1">
    <citation type="journal article" date="2012" name="New Phytol.">
        <title>Insight into trade-off between wood decay and parasitism from the genome of a fungal forest pathogen.</title>
        <authorList>
            <person name="Olson A."/>
            <person name="Aerts A."/>
            <person name="Asiegbu F."/>
            <person name="Belbahri L."/>
            <person name="Bouzid O."/>
            <person name="Broberg A."/>
            <person name="Canback B."/>
            <person name="Coutinho P.M."/>
            <person name="Cullen D."/>
            <person name="Dalman K."/>
            <person name="Deflorio G."/>
            <person name="van Diepen L.T."/>
            <person name="Dunand C."/>
            <person name="Duplessis S."/>
            <person name="Durling M."/>
            <person name="Gonthier P."/>
            <person name="Grimwood J."/>
            <person name="Fossdal C.G."/>
            <person name="Hansson D."/>
            <person name="Henrissat B."/>
            <person name="Hietala A."/>
            <person name="Himmelstrand K."/>
            <person name="Hoffmeister D."/>
            <person name="Hogberg N."/>
            <person name="James T.Y."/>
            <person name="Karlsson M."/>
            <person name="Kohler A."/>
            <person name="Kues U."/>
            <person name="Lee Y.H."/>
            <person name="Lin Y.C."/>
            <person name="Lind M."/>
            <person name="Lindquist E."/>
            <person name="Lombard V."/>
            <person name="Lucas S."/>
            <person name="Lunden K."/>
            <person name="Morin E."/>
            <person name="Murat C."/>
            <person name="Park J."/>
            <person name="Raffaello T."/>
            <person name="Rouze P."/>
            <person name="Salamov A."/>
            <person name="Schmutz J."/>
            <person name="Solheim H."/>
            <person name="Stahlberg J."/>
            <person name="Velez H."/>
            <person name="de Vries R.P."/>
            <person name="Wiebenga A."/>
            <person name="Woodward S."/>
            <person name="Yakovlev I."/>
            <person name="Garbelotto M."/>
            <person name="Martin F."/>
            <person name="Grigoriev I.V."/>
            <person name="Stenlid J."/>
        </authorList>
    </citation>
    <scope>NUCLEOTIDE SEQUENCE [LARGE SCALE GENOMIC DNA]</scope>
    <source>
        <strain evidence="2 3">TC 32-1</strain>
    </source>
</reference>
<dbReference type="GeneID" id="20670792"/>